<dbReference type="Proteomes" id="UP001154282">
    <property type="component" value="Unassembled WGS sequence"/>
</dbReference>
<organism evidence="1 2">
    <name type="scientific">Linum tenue</name>
    <dbReference type="NCBI Taxonomy" id="586396"/>
    <lineage>
        <taxon>Eukaryota</taxon>
        <taxon>Viridiplantae</taxon>
        <taxon>Streptophyta</taxon>
        <taxon>Embryophyta</taxon>
        <taxon>Tracheophyta</taxon>
        <taxon>Spermatophyta</taxon>
        <taxon>Magnoliopsida</taxon>
        <taxon>eudicotyledons</taxon>
        <taxon>Gunneridae</taxon>
        <taxon>Pentapetalae</taxon>
        <taxon>rosids</taxon>
        <taxon>fabids</taxon>
        <taxon>Malpighiales</taxon>
        <taxon>Linaceae</taxon>
        <taxon>Linum</taxon>
    </lineage>
</organism>
<sequence length="37" mass="4160">MCSTGLPSLGPFSFSKKFRSVYVPLMYHRGLSFAFSI</sequence>
<proteinExistence type="predicted"/>
<gene>
    <name evidence="1" type="ORF">LITE_LOCUS5453</name>
</gene>
<keyword evidence="2" id="KW-1185">Reference proteome</keyword>
<dbReference type="EMBL" id="CAMGYJ010000002">
    <property type="protein sequence ID" value="CAI0387443.1"/>
    <property type="molecule type" value="Genomic_DNA"/>
</dbReference>
<name>A0AAV0HS93_9ROSI</name>
<protein>
    <submittedName>
        <fullName evidence="1">Uncharacterized protein</fullName>
    </submittedName>
</protein>
<dbReference type="AlphaFoldDB" id="A0AAV0HS93"/>
<comment type="caution">
    <text evidence="1">The sequence shown here is derived from an EMBL/GenBank/DDBJ whole genome shotgun (WGS) entry which is preliminary data.</text>
</comment>
<reference evidence="1" key="1">
    <citation type="submission" date="2022-08" db="EMBL/GenBank/DDBJ databases">
        <authorList>
            <person name="Gutierrez-Valencia J."/>
        </authorList>
    </citation>
    <scope>NUCLEOTIDE SEQUENCE</scope>
</reference>
<evidence type="ECO:0000313" key="1">
    <source>
        <dbReference type="EMBL" id="CAI0387443.1"/>
    </source>
</evidence>
<accession>A0AAV0HS93</accession>
<evidence type="ECO:0000313" key="2">
    <source>
        <dbReference type="Proteomes" id="UP001154282"/>
    </source>
</evidence>